<reference evidence="2 3" key="1">
    <citation type="journal article" date="2015" name="Nature">
        <title>rRNA introns, odd ribosomes, and small enigmatic genomes across a large radiation of phyla.</title>
        <authorList>
            <person name="Brown C.T."/>
            <person name="Hug L.A."/>
            <person name="Thomas B.C."/>
            <person name="Sharon I."/>
            <person name="Castelle C.J."/>
            <person name="Singh A."/>
            <person name="Wilkins M.J."/>
            <person name="Williams K.H."/>
            <person name="Banfield J.F."/>
        </authorList>
    </citation>
    <scope>NUCLEOTIDE SEQUENCE [LARGE SCALE GENOMIC DNA]</scope>
</reference>
<evidence type="ECO:0000313" key="2">
    <source>
        <dbReference type="EMBL" id="KKR85084.1"/>
    </source>
</evidence>
<accession>A0A0G0U7V7</accession>
<protein>
    <submittedName>
        <fullName evidence="2">Uncharacterized protein</fullName>
    </submittedName>
</protein>
<sequence>MRKEVVWAIIAGVTFGLVIAFGVVRINSTLKPKGEAIEASPTPRPNPSEFKITLDKPENEDVVNEDIITVSGITKPKSTIIISAEEKDYIVSSDDKGFFEKEINLISGVNQILVTDPSSQITEKLLVIYSSAFEENEGDRLEKAANKPKAYLGTVTDITDSTIQIKTTVSEIKQVSVSEEVVYVKTEPAIGDFIVAMQMLNQ</sequence>
<dbReference type="Gene3D" id="2.60.40.10">
    <property type="entry name" value="Immunoglobulins"/>
    <property type="match status" value="1"/>
</dbReference>
<dbReference type="AlphaFoldDB" id="A0A0G0U7V7"/>
<gene>
    <name evidence="2" type="ORF">UU32_C0041G0003</name>
</gene>
<keyword evidence="1" id="KW-0472">Membrane</keyword>
<dbReference type="Proteomes" id="UP000033858">
    <property type="component" value="Unassembled WGS sequence"/>
</dbReference>
<comment type="caution">
    <text evidence="2">The sequence shown here is derived from an EMBL/GenBank/DDBJ whole genome shotgun (WGS) entry which is preliminary data.</text>
</comment>
<name>A0A0G0U7V7_9BACT</name>
<keyword evidence="1" id="KW-1133">Transmembrane helix</keyword>
<proteinExistence type="predicted"/>
<evidence type="ECO:0000256" key="1">
    <source>
        <dbReference type="SAM" id="Phobius"/>
    </source>
</evidence>
<dbReference type="InterPro" id="IPR013783">
    <property type="entry name" value="Ig-like_fold"/>
</dbReference>
<dbReference type="EMBL" id="LCAE01000041">
    <property type="protein sequence ID" value="KKR85084.1"/>
    <property type="molecule type" value="Genomic_DNA"/>
</dbReference>
<evidence type="ECO:0000313" key="3">
    <source>
        <dbReference type="Proteomes" id="UP000033858"/>
    </source>
</evidence>
<organism evidence="2 3">
    <name type="scientific">Candidatus Woesebacteria bacterium GW2011_GWB1_41_10</name>
    <dbReference type="NCBI Taxonomy" id="1618577"/>
    <lineage>
        <taxon>Bacteria</taxon>
        <taxon>Candidatus Woeseibacteriota</taxon>
    </lineage>
</organism>
<feature type="transmembrane region" description="Helical" evidence="1">
    <location>
        <begin position="6"/>
        <end position="24"/>
    </location>
</feature>
<keyword evidence="1" id="KW-0812">Transmembrane</keyword>